<evidence type="ECO:0000256" key="2">
    <source>
        <dbReference type="SAM" id="SignalP"/>
    </source>
</evidence>
<accession>A0A075AY60</accession>
<feature type="compositionally biased region" description="Basic residues" evidence="1">
    <location>
        <begin position="337"/>
        <end position="346"/>
    </location>
</feature>
<evidence type="ECO:0000256" key="1">
    <source>
        <dbReference type="SAM" id="MobiDB-lite"/>
    </source>
</evidence>
<reference evidence="6" key="2">
    <citation type="journal article" date="2018" name="Nat. Microbiol.">
        <title>Leveraging single-cell genomics to expand the fungal tree of life.</title>
        <authorList>
            <person name="Ahrendt S.R."/>
            <person name="Quandt C.A."/>
            <person name="Ciobanu D."/>
            <person name="Clum A."/>
            <person name="Salamov A."/>
            <person name="Andreopoulos B."/>
            <person name="Cheng J.F."/>
            <person name="Woyke T."/>
            <person name="Pelin A."/>
            <person name="Henrissat B."/>
            <person name="Reynolds N.K."/>
            <person name="Benny G.L."/>
            <person name="Smith M.E."/>
            <person name="James T.Y."/>
            <person name="Grigoriev I.V."/>
        </authorList>
    </citation>
    <scope>NUCLEOTIDE SEQUENCE [LARGE SCALE GENOMIC DNA]</scope>
    <source>
        <strain evidence="6">CSF55</strain>
    </source>
</reference>
<dbReference type="InterPro" id="IPR011009">
    <property type="entry name" value="Kinase-like_dom_sf"/>
</dbReference>
<feature type="chain" id="PRO_5040560112" description="Protein kinase domain-containing protein" evidence="2">
    <location>
        <begin position="18"/>
        <end position="362"/>
    </location>
</feature>
<dbReference type="SUPFAM" id="SSF56112">
    <property type="entry name" value="Protein kinase-like (PK-like)"/>
    <property type="match status" value="1"/>
</dbReference>
<evidence type="ECO:0000313" key="4">
    <source>
        <dbReference type="EMBL" id="RKP18464.1"/>
    </source>
</evidence>
<evidence type="ECO:0000313" key="3">
    <source>
        <dbReference type="EMBL" id="EPZ33622.1"/>
    </source>
</evidence>
<dbReference type="EMBL" id="ML005452">
    <property type="protein sequence ID" value="RKP18464.1"/>
    <property type="molecule type" value="Genomic_DNA"/>
</dbReference>
<sequence length="362" mass="42441">MFLPLIFLFLKIASCYSIAYDFDKIEKCDPESFVEEDLGAYGSNNIFSMSIVMFKKTRELYYLKRFHSTSKDLFLEREVRALDLLHFSKFFPRLRCISGKESKDAYLIYDVVVGITLMDFYKMDSSLEFDPGRFLDIFTKGLYALEDLRKVGLIYTNLDANQIFIDKDNRIIQFVGLFNTWMEGDNDVFASEIQQRLNTMGSSCFSSIYVTFATAFRTIAEKSFTMPVNILRILQPWSQGSHELNLGYTRKSVMAFINTDEIFKYIDTSASKENKPYADKLSDTQKRYLTFLLSQRLTNSDWVNIYQEDYRLTHQLTPEMIMAKTLEAYEPSEPKKKTLRVQNKPKFKAERKNRIQINKNQN</sequence>
<evidence type="ECO:0008006" key="7">
    <source>
        <dbReference type="Google" id="ProtNLM"/>
    </source>
</evidence>
<reference evidence="4" key="3">
    <citation type="submission" date="2018-08" db="EMBL/GenBank/DDBJ databases">
        <title>Leveraging single-cell genomics to expand the Fungal Tree of Life.</title>
        <authorList>
            <consortium name="DOE Joint Genome Institute"/>
            <person name="Ahrendt S.R."/>
            <person name="Quandt C.A."/>
            <person name="Ciobanu D."/>
            <person name="Clum A."/>
            <person name="Salamov A."/>
            <person name="Andreopoulos B."/>
            <person name="Cheng J.-F."/>
            <person name="Woyke T."/>
            <person name="Pelin A."/>
            <person name="Henrissat B."/>
            <person name="Reynolds N."/>
            <person name="Benny G.L."/>
            <person name="Smith M.E."/>
            <person name="James T.Y."/>
            <person name="Grigoriev I.V."/>
        </authorList>
    </citation>
    <scope>NUCLEOTIDE SEQUENCE</scope>
    <source>
        <strain evidence="4">CSF55</strain>
    </source>
</reference>
<gene>
    <name evidence="3" type="ORF">O9G_000397</name>
    <name evidence="4" type="ORF">ROZALSC1DRAFT_29862</name>
</gene>
<keyword evidence="5" id="KW-1185">Reference proteome</keyword>
<organism evidence="3 5">
    <name type="scientific">Rozella allomycis (strain CSF55)</name>
    <dbReference type="NCBI Taxonomy" id="988480"/>
    <lineage>
        <taxon>Eukaryota</taxon>
        <taxon>Fungi</taxon>
        <taxon>Fungi incertae sedis</taxon>
        <taxon>Cryptomycota</taxon>
        <taxon>Cryptomycota incertae sedis</taxon>
        <taxon>Rozella</taxon>
    </lineage>
</organism>
<dbReference type="EMBL" id="KE561047">
    <property type="protein sequence ID" value="EPZ33622.1"/>
    <property type="molecule type" value="Genomic_DNA"/>
</dbReference>
<dbReference type="HOGENOM" id="CLU_765365_0_0_1"/>
<evidence type="ECO:0000313" key="6">
    <source>
        <dbReference type="Proteomes" id="UP000281549"/>
    </source>
</evidence>
<reference evidence="3 5" key="1">
    <citation type="journal article" date="2013" name="Curr. Biol.">
        <title>Shared signatures of parasitism and phylogenomics unite Cryptomycota and microsporidia.</title>
        <authorList>
            <person name="James T.Y."/>
            <person name="Pelin A."/>
            <person name="Bonen L."/>
            <person name="Ahrendt S."/>
            <person name="Sain D."/>
            <person name="Corradi N."/>
            <person name="Stajich J.E."/>
        </authorList>
    </citation>
    <scope>NUCLEOTIDE SEQUENCE [LARGE SCALE GENOMIC DNA]</scope>
    <source>
        <strain evidence="3 5">CSF55</strain>
        <strain evidence="3 5">CSF55</strain>
    </source>
</reference>
<protein>
    <recommendedName>
        <fullName evidence="7">Protein kinase domain-containing protein</fullName>
    </recommendedName>
</protein>
<proteinExistence type="predicted"/>
<name>A0A075AY60_ROZAC</name>
<feature type="signal peptide" evidence="2">
    <location>
        <begin position="1"/>
        <end position="17"/>
    </location>
</feature>
<evidence type="ECO:0000313" key="5">
    <source>
        <dbReference type="Proteomes" id="UP000030755"/>
    </source>
</evidence>
<dbReference type="Proteomes" id="UP000281549">
    <property type="component" value="Unassembled WGS sequence"/>
</dbReference>
<keyword evidence="2" id="KW-0732">Signal</keyword>
<dbReference type="Proteomes" id="UP000030755">
    <property type="component" value="Unassembled WGS sequence"/>
</dbReference>
<dbReference type="AlphaFoldDB" id="A0A075AY60"/>
<dbReference type="OrthoDB" id="541276at2759"/>
<feature type="region of interest" description="Disordered" evidence="1">
    <location>
        <begin position="332"/>
        <end position="362"/>
    </location>
</feature>